<reference evidence="1 2" key="1">
    <citation type="submission" date="2018-07" db="EMBL/GenBank/DDBJ databases">
        <title>Corallincola holothuriorum sp. nov., a new facultative anaerobe isolated from sea cucumber Apostichopus japonicus.</title>
        <authorList>
            <person name="Xia H."/>
        </authorList>
    </citation>
    <scope>NUCLEOTIDE SEQUENCE [LARGE SCALE GENOMIC DNA]</scope>
    <source>
        <strain evidence="1 2">C4</strain>
    </source>
</reference>
<comment type="caution">
    <text evidence="1">The sequence shown here is derived from an EMBL/GenBank/DDBJ whole genome shotgun (WGS) entry which is preliminary data.</text>
</comment>
<dbReference type="EMBL" id="QPID01000009">
    <property type="protein sequence ID" value="RCU45754.1"/>
    <property type="molecule type" value="Genomic_DNA"/>
</dbReference>
<evidence type="ECO:0000313" key="1">
    <source>
        <dbReference type="EMBL" id="RCU45754.1"/>
    </source>
</evidence>
<proteinExistence type="predicted"/>
<name>A0A368N879_9GAMM</name>
<keyword evidence="2" id="KW-1185">Reference proteome</keyword>
<evidence type="ECO:0000313" key="2">
    <source>
        <dbReference type="Proteomes" id="UP000252558"/>
    </source>
</evidence>
<accession>A0A368N879</accession>
<protein>
    <submittedName>
        <fullName evidence="1">Uncharacterized protein</fullName>
    </submittedName>
</protein>
<gene>
    <name evidence="1" type="ORF">DU002_14965</name>
</gene>
<sequence>MHIARYTVSLNENERIEQRLASMVVFAEDGVTKLKVKKQLECKLEDEPFSNLAARELEGMTPK</sequence>
<dbReference type="Proteomes" id="UP000252558">
    <property type="component" value="Unassembled WGS sequence"/>
</dbReference>
<organism evidence="1 2">
    <name type="scientific">Corallincola holothuriorum</name>
    <dbReference type="NCBI Taxonomy" id="2282215"/>
    <lineage>
        <taxon>Bacteria</taxon>
        <taxon>Pseudomonadati</taxon>
        <taxon>Pseudomonadota</taxon>
        <taxon>Gammaproteobacteria</taxon>
        <taxon>Alteromonadales</taxon>
        <taxon>Psychromonadaceae</taxon>
        <taxon>Corallincola</taxon>
    </lineage>
</organism>
<dbReference type="AlphaFoldDB" id="A0A368N879"/>